<proteinExistence type="predicted"/>
<feature type="signal peptide" evidence="1">
    <location>
        <begin position="1"/>
        <end position="20"/>
    </location>
</feature>
<accession>A0A9N9TDR5</accession>
<name>A0A9N9TDR5_PHYSR</name>
<gene>
    <name evidence="2" type="ORF">PHYEVI_LOCUS2817</name>
</gene>
<dbReference type="EMBL" id="OU900105">
    <property type="protein sequence ID" value="CAG9856394.1"/>
    <property type="molecule type" value="Genomic_DNA"/>
</dbReference>
<evidence type="ECO:0000313" key="2">
    <source>
        <dbReference type="EMBL" id="CAG9856394.1"/>
    </source>
</evidence>
<reference evidence="2" key="1">
    <citation type="submission" date="2022-01" db="EMBL/GenBank/DDBJ databases">
        <authorList>
            <person name="King R."/>
        </authorList>
    </citation>
    <scope>NUCLEOTIDE SEQUENCE</scope>
</reference>
<keyword evidence="3" id="KW-1185">Reference proteome</keyword>
<keyword evidence="1" id="KW-0732">Signal</keyword>
<organism evidence="2 3">
    <name type="scientific">Phyllotreta striolata</name>
    <name type="common">Striped flea beetle</name>
    <name type="synonym">Crioceris striolata</name>
    <dbReference type="NCBI Taxonomy" id="444603"/>
    <lineage>
        <taxon>Eukaryota</taxon>
        <taxon>Metazoa</taxon>
        <taxon>Ecdysozoa</taxon>
        <taxon>Arthropoda</taxon>
        <taxon>Hexapoda</taxon>
        <taxon>Insecta</taxon>
        <taxon>Pterygota</taxon>
        <taxon>Neoptera</taxon>
        <taxon>Endopterygota</taxon>
        <taxon>Coleoptera</taxon>
        <taxon>Polyphaga</taxon>
        <taxon>Cucujiformia</taxon>
        <taxon>Chrysomeloidea</taxon>
        <taxon>Chrysomelidae</taxon>
        <taxon>Galerucinae</taxon>
        <taxon>Alticini</taxon>
        <taxon>Phyllotreta</taxon>
    </lineage>
</organism>
<protein>
    <submittedName>
        <fullName evidence="2">Uncharacterized protein</fullName>
    </submittedName>
</protein>
<dbReference type="Proteomes" id="UP001153712">
    <property type="component" value="Chromosome 12"/>
</dbReference>
<sequence length="127" mass="13996">MATACSISLVGFLICCTAAAVTIAAAPPPPDRAGDVANGPCCVLPFCVNSRRCYQTISCGHLCAEESLKKEFVPTPGYKIRVSYFKRDCRLEGCNEMHFECNKCPNPSDSDFSIHRVALRCRDCYYK</sequence>
<evidence type="ECO:0000256" key="1">
    <source>
        <dbReference type="SAM" id="SignalP"/>
    </source>
</evidence>
<dbReference type="AlphaFoldDB" id="A0A9N9TDR5"/>
<evidence type="ECO:0000313" key="3">
    <source>
        <dbReference type="Proteomes" id="UP001153712"/>
    </source>
</evidence>
<feature type="chain" id="PRO_5040289319" evidence="1">
    <location>
        <begin position="21"/>
        <end position="127"/>
    </location>
</feature>
<dbReference type="OrthoDB" id="6756318at2759"/>